<dbReference type="EMBL" id="MU825891">
    <property type="protein sequence ID" value="KAJ7384085.1"/>
    <property type="molecule type" value="Genomic_DNA"/>
</dbReference>
<dbReference type="Pfam" id="PF20231">
    <property type="entry name" value="DUF6589"/>
    <property type="match status" value="1"/>
</dbReference>
<evidence type="ECO:0000313" key="3">
    <source>
        <dbReference type="Proteomes" id="UP001163046"/>
    </source>
</evidence>
<proteinExistence type="predicted"/>
<evidence type="ECO:0000313" key="2">
    <source>
        <dbReference type="EMBL" id="KAJ7384085.1"/>
    </source>
</evidence>
<dbReference type="InterPro" id="IPR046496">
    <property type="entry name" value="DUF6589"/>
</dbReference>
<organism evidence="2 3">
    <name type="scientific">Desmophyllum pertusum</name>
    <dbReference type="NCBI Taxonomy" id="174260"/>
    <lineage>
        <taxon>Eukaryota</taxon>
        <taxon>Metazoa</taxon>
        <taxon>Cnidaria</taxon>
        <taxon>Anthozoa</taxon>
        <taxon>Hexacorallia</taxon>
        <taxon>Scleractinia</taxon>
        <taxon>Caryophylliina</taxon>
        <taxon>Caryophylliidae</taxon>
        <taxon>Desmophyllum</taxon>
    </lineage>
</organism>
<gene>
    <name evidence="2" type="ORF">OS493_024101</name>
</gene>
<name>A0A9W9ZMK9_9CNID</name>
<accession>A0A9W9ZMK9</accession>
<reference evidence="2" key="1">
    <citation type="submission" date="2023-01" db="EMBL/GenBank/DDBJ databases">
        <title>Genome assembly of the deep-sea coral Lophelia pertusa.</title>
        <authorList>
            <person name="Herrera S."/>
            <person name="Cordes E."/>
        </authorList>
    </citation>
    <scope>NUCLEOTIDE SEQUENCE</scope>
    <source>
        <strain evidence="2">USNM1676648</strain>
        <tissue evidence="2">Polyp</tissue>
    </source>
</reference>
<feature type="domain" description="DUF6589" evidence="1">
    <location>
        <begin position="35"/>
        <end position="131"/>
    </location>
</feature>
<protein>
    <recommendedName>
        <fullName evidence="1">DUF6589 domain-containing protein</fullName>
    </recommendedName>
</protein>
<sequence length="223" mass="25370">MFLYYGPLLELFEISTSHVLGQEREACFILQLPTYAHLNFKNYFTETFAHVVNFLGKWPLAFRKLLQKNCGVNLSGNKGSAIELDAFVEAEIVQPLKTYVSGHTSVKMCERIMSSIDLFKAVRKAYSSKQGFDEHTTQRHSVPDSFPDQLKGTWFCLKNGFLNGIQSDELPDMYTLEGSGKPSGKVQKCFLNVQEKGTKKVAEKFKDKLYDSFPDLHFDLLSN</sequence>
<keyword evidence="3" id="KW-1185">Reference proteome</keyword>
<dbReference type="OrthoDB" id="5987001at2759"/>
<dbReference type="Proteomes" id="UP001163046">
    <property type="component" value="Unassembled WGS sequence"/>
</dbReference>
<dbReference type="AlphaFoldDB" id="A0A9W9ZMK9"/>
<evidence type="ECO:0000259" key="1">
    <source>
        <dbReference type="Pfam" id="PF20231"/>
    </source>
</evidence>
<comment type="caution">
    <text evidence="2">The sequence shown here is derived from an EMBL/GenBank/DDBJ whole genome shotgun (WGS) entry which is preliminary data.</text>
</comment>